<dbReference type="AlphaFoldDB" id="A0A6J7H156"/>
<dbReference type="PROSITE" id="PS51318">
    <property type="entry name" value="TAT"/>
    <property type="match status" value="1"/>
</dbReference>
<gene>
    <name evidence="1" type="ORF">UFOPK3564_01486</name>
</gene>
<name>A0A6J7H156_9ZZZZ</name>
<protein>
    <submittedName>
        <fullName evidence="1">Unannotated protein</fullName>
    </submittedName>
</protein>
<dbReference type="InterPro" id="IPR006311">
    <property type="entry name" value="TAT_signal"/>
</dbReference>
<reference evidence="1" key="1">
    <citation type="submission" date="2020-05" db="EMBL/GenBank/DDBJ databases">
        <authorList>
            <person name="Chiriac C."/>
            <person name="Salcher M."/>
            <person name="Ghai R."/>
            <person name="Kavagutti S V."/>
        </authorList>
    </citation>
    <scope>NUCLEOTIDE SEQUENCE</scope>
</reference>
<evidence type="ECO:0000313" key="1">
    <source>
        <dbReference type="EMBL" id="CAB4914657.1"/>
    </source>
</evidence>
<proteinExistence type="predicted"/>
<organism evidence="1">
    <name type="scientific">freshwater metagenome</name>
    <dbReference type="NCBI Taxonomy" id="449393"/>
    <lineage>
        <taxon>unclassified sequences</taxon>
        <taxon>metagenomes</taxon>
        <taxon>ecological metagenomes</taxon>
    </lineage>
</organism>
<sequence>MSSHRRSSRRTVRRAAACAPLLLLPALAPAAASADAVTANTWAGGSLGFHRQPAAPRYPAGAALVSLVTSSTTARLAVTLDGTRCLATRTLTGTVTPGAGGGPEHLVLAVDARRKVRSKAERLDFTVALRSAAPGLLAGTASVRGTIRQGGRTLRCDVERFVVVRSRSALEAPLAPLTTDPAAMRTGVLLSPVAPRAQAAIVIARREDGFHHAAWTQHLTCTVGSERTAFDAPNFAPRFRVRADGSFRGREVLRTRVRIQGERVSRVFTSTIEGRIGADGIARGAVQVSERISGAGGALTCEVPRTAFAAAP</sequence>
<accession>A0A6J7H156</accession>
<dbReference type="EMBL" id="CAFBMK010000075">
    <property type="protein sequence ID" value="CAB4914657.1"/>
    <property type="molecule type" value="Genomic_DNA"/>
</dbReference>